<dbReference type="NCBIfam" id="NF006969">
    <property type="entry name" value="PRK09441.1-2"/>
    <property type="match status" value="1"/>
</dbReference>
<keyword evidence="3 8" id="KW-0479">Metal-binding</keyword>
<dbReference type="NCBIfam" id="NF006968">
    <property type="entry name" value="PRK09441.1-1"/>
    <property type="match status" value="1"/>
</dbReference>
<protein>
    <submittedName>
        <fullName evidence="10">Alpha-amylase</fullName>
    </submittedName>
</protein>
<dbReference type="CDD" id="cd11318">
    <property type="entry name" value="AmyAc_bac_fung_AmyA"/>
    <property type="match status" value="1"/>
</dbReference>
<organism evidence="10 11">
    <name type="scientific">Dubosiella newyorkensis</name>
    <dbReference type="NCBI Taxonomy" id="1862672"/>
    <lineage>
        <taxon>Bacteria</taxon>
        <taxon>Bacillati</taxon>
        <taxon>Bacillota</taxon>
        <taxon>Erysipelotrichia</taxon>
        <taxon>Erysipelotrichales</taxon>
        <taxon>Erysipelotrichaceae</taxon>
        <taxon>Dubosiella</taxon>
    </lineage>
</organism>
<feature type="binding site" evidence="8">
    <location>
        <position position="195"/>
    </location>
    <ligand>
        <name>Ca(2+)</name>
        <dbReference type="ChEBI" id="CHEBI:29108"/>
        <label>1</label>
    </ligand>
</feature>
<evidence type="ECO:0000256" key="7">
    <source>
        <dbReference type="PIRSR" id="PIRSR001021-1"/>
    </source>
</evidence>
<evidence type="ECO:0000256" key="1">
    <source>
        <dbReference type="ARBA" id="ARBA00001913"/>
    </source>
</evidence>
<keyword evidence="11" id="KW-1185">Reference proteome</keyword>
<accession>A0A1U7NMA2</accession>
<feature type="binding site" evidence="8">
    <location>
        <position position="189"/>
    </location>
    <ligand>
        <name>Ca(2+)</name>
        <dbReference type="ChEBI" id="CHEBI:29108"/>
        <label>1</label>
    </ligand>
</feature>
<evidence type="ECO:0000313" key="10">
    <source>
        <dbReference type="EMBL" id="OLU46261.1"/>
    </source>
</evidence>
<dbReference type="GO" id="GO:0005975">
    <property type="term" value="P:carbohydrate metabolic process"/>
    <property type="evidence" value="ECO:0007669"/>
    <property type="project" value="InterPro"/>
</dbReference>
<keyword evidence="5" id="KW-0119">Carbohydrate metabolism</keyword>
<dbReference type="EMBL" id="MPKA01000067">
    <property type="protein sequence ID" value="OLU46261.1"/>
    <property type="molecule type" value="Genomic_DNA"/>
</dbReference>
<comment type="similarity">
    <text evidence="2">Belongs to the glycosyl hydrolase 13 family.</text>
</comment>
<name>A0A1U7NMA2_9FIRM</name>
<dbReference type="SUPFAM" id="SSF51445">
    <property type="entry name" value="(Trans)glycosidases"/>
    <property type="match status" value="1"/>
</dbReference>
<comment type="caution">
    <text evidence="10">The sequence shown here is derived from an EMBL/GenBank/DDBJ whole genome shotgun (WGS) entry which is preliminary data.</text>
</comment>
<dbReference type="Proteomes" id="UP000186705">
    <property type="component" value="Unassembled WGS sequence"/>
</dbReference>
<dbReference type="Gene3D" id="3.20.20.80">
    <property type="entry name" value="Glycosidases"/>
    <property type="match status" value="1"/>
</dbReference>
<dbReference type="AlphaFoldDB" id="A0A1U7NMA2"/>
<feature type="active site" description="Proton donor" evidence="7">
    <location>
        <position position="256"/>
    </location>
</feature>
<dbReference type="OrthoDB" id="9805159at2"/>
<dbReference type="STRING" id="1862672.BO225_06900"/>
<dbReference type="InterPro" id="IPR006047">
    <property type="entry name" value="GH13_cat_dom"/>
</dbReference>
<dbReference type="Pfam" id="PF00128">
    <property type="entry name" value="Alpha-amylase"/>
    <property type="match status" value="1"/>
</dbReference>
<evidence type="ECO:0000256" key="5">
    <source>
        <dbReference type="ARBA" id="ARBA00023277"/>
    </source>
</evidence>
<evidence type="ECO:0000256" key="3">
    <source>
        <dbReference type="ARBA" id="ARBA00022723"/>
    </source>
</evidence>
<dbReference type="PANTHER" id="PTHR43447">
    <property type="entry name" value="ALPHA-AMYLASE"/>
    <property type="match status" value="1"/>
</dbReference>
<evidence type="ECO:0000313" key="11">
    <source>
        <dbReference type="Proteomes" id="UP000186705"/>
    </source>
</evidence>
<evidence type="ECO:0000256" key="8">
    <source>
        <dbReference type="PIRSR" id="PIRSR001021-2"/>
    </source>
</evidence>
<gene>
    <name evidence="10" type="ORF">BO225_06900</name>
</gene>
<dbReference type="PIRSF" id="PIRSF001021">
    <property type="entry name" value="Alph-amls_thrmst"/>
    <property type="match status" value="1"/>
</dbReference>
<keyword evidence="6" id="KW-0326">Glycosidase</keyword>
<proteinExistence type="inferred from homology"/>
<feature type="binding site" evidence="8">
    <location>
        <position position="197"/>
    </location>
    <ligand>
        <name>Ca(2+)</name>
        <dbReference type="ChEBI" id="CHEBI:29108"/>
        <label>2</label>
    </ligand>
</feature>
<feature type="active site" description="Nucleophile" evidence="7">
    <location>
        <position position="226"/>
    </location>
</feature>
<sequence>MMQFFEWYLPEDQSLWKEVKKEVNALKNNGFTMVWLPPAYKGQAGQADVGYGVYDMYDLGEFCAKGSIETKYGSKEEYIEAVDAINKEGMISIGDIVLNHRMGSDESETARVQTINDGDRNQKTSDYFDAKVWTKFTFPERDGKYSDFQWDKDDFTGTDYDANTNRNDIIQFEGKEWSENVSHERGNFDYIMGADVDFSVPEVVAELYRWGSWYTKVTGVKGFRLDAIKSIDARFFIGWLKNMKEYGNHPDFAVGEFWTNNTDELVEYLKDSGHCMKLFDVPLHYRLMEASNSNGNYDIRHIFDGTLSDLEPDFACAFSDNHDTQPGQALESWVSEWFKPAAYALILLNRCQYPCVFYGDYYGIPHDNIQPTPYLREMVWIRKNLLSDSIVDFNDDDGQKMCWLAPGEHPVVVILTIADYKEKEVNDLSLAKKVFVDLHDENHKVYMDEEGKGLFSCGGGCASVYILEEDYQKMKQAL</sequence>
<dbReference type="InterPro" id="IPR013776">
    <property type="entry name" value="A-amylase_thermo"/>
</dbReference>
<dbReference type="InterPro" id="IPR017853">
    <property type="entry name" value="GH"/>
</dbReference>
<reference evidence="10 11" key="1">
    <citation type="submission" date="2016-11" db="EMBL/GenBank/DDBJ databases">
        <title>Description of two novel members of the family Erysipelotrichaceae: Ileibacterium lipovorans gen. nov., sp. nov. and Dubosiella newyorkensis, gen. nov., sp. nov.</title>
        <authorList>
            <person name="Cox L.M."/>
            <person name="Sohn J."/>
            <person name="Tyrrell K.L."/>
            <person name="Citron D.M."/>
            <person name="Lawson P.A."/>
            <person name="Patel N.B."/>
            <person name="Iizumi T."/>
            <person name="Perez-Perez G.I."/>
            <person name="Goldstein E.J."/>
            <person name="Blaser M.J."/>
        </authorList>
    </citation>
    <scope>NUCLEOTIDE SEQUENCE [LARGE SCALE GENOMIC DNA]</scope>
    <source>
        <strain evidence="10 11">NYU-BL-A4</strain>
    </source>
</reference>
<dbReference type="Gene3D" id="2.40.30.140">
    <property type="match status" value="1"/>
</dbReference>
<comment type="cofactor">
    <cofactor evidence="1">
        <name>Ca(2+)</name>
        <dbReference type="ChEBI" id="CHEBI:29108"/>
    </cofactor>
</comment>
<dbReference type="SMART" id="SM00642">
    <property type="entry name" value="Aamy"/>
    <property type="match status" value="1"/>
</dbReference>
<evidence type="ECO:0000256" key="4">
    <source>
        <dbReference type="ARBA" id="ARBA00022801"/>
    </source>
</evidence>
<feature type="binding site" evidence="8">
    <location>
        <position position="295"/>
    </location>
    <ligand>
        <name>Ca(2+)</name>
        <dbReference type="ChEBI" id="CHEBI:29108"/>
        <label>3</label>
    </ligand>
</feature>
<evidence type="ECO:0000256" key="2">
    <source>
        <dbReference type="ARBA" id="ARBA00008061"/>
    </source>
</evidence>
<dbReference type="GO" id="GO:0005509">
    <property type="term" value="F:calcium ion binding"/>
    <property type="evidence" value="ECO:0007669"/>
    <property type="project" value="InterPro"/>
</dbReference>
<feature type="binding site" evidence="8">
    <location>
        <position position="99"/>
    </location>
    <ligand>
        <name>Ca(2+)</name>
        <dbReference type="ChEBI" id="CHEBI:29108"/>
        <label>1</label>
    </ligand>
</feature>
<keyword evidence="8" id="KW-0106">Calcium</keyword>
<evidence type="ECO:0000256" key="6">
    <source>
        <dbReference type="ARBA" id="ARBA00023295"/>
    </source>
</evidence>
<feature type="domain" description="Glycosyl hydrolase family 13 catalytic" evidence="9">
    <location>
        <begin position="1"/>
        <end position="382"/>
    </location>
</feature>
<evidence type="ECO:0000259" key="9">
    <source>
        <dbReference type="SMART" id="SM00642"/>
    </source>
</evidence>
<keyword evidence="4" id="KW-0378">Hydrolase</keyword>
<dbReference type="GO" id="GO:0004553">
    <property type="term" value="F:hydrolase activity, hydrolyzing O-glycosyl compounds"/>
    <property type="evidence" value="ECO:0007669"/>
    <property type="project" value="InterPro"/>
</dbReference>